<sequence>MKINIFSILFIILISCSCHSQNKIDKNKIEIVFPESVDMNMVRAGQEAVIINKSDHTYIIDPYSFTVNVKVIENNNEIQPYRQKLYGSYLRDVDDCKEQILIIKPKGKIIVKVFFFPLNHYNFSADKKYVLKSMVSFNRNSLIGCTEYIDQLVRKGYKIPDIQLNITSKLILDN</sequence>
<dbReference type="Proteomes" id="UP000257030">
    <property type="component" value="Unassembled WGS sequence"/>
</dbReference>
<proteinExistence type="predicted"/>
<evidence type="ECO:0000313" key="3">
    <source>
        <dbReference type="Proteomes" id="UP000257030"/>
    </source>
</evidence>
<keyword evidence="1" id="KW-0732">Signal</keyword>
<dbReference type="AlphaFoldDB" id="A0A3D9DQA7"/>
<dbReference type="EMBL" id="QNUH01000001">
    <property type="protein sequence ID" value="REC80173.1"/>
    <property type="molecule type" value="Genomic_DNA"/>
</dbReference>
<dbReference type="RefSeq" id="WP_116010120.1">
    <property type="nucleotide sequence ID" value="NZ_QNUH01000001.1"/>
</dbReference>
<accession>A0A3D9DQA7</accession>
<name>A0A3D9DQA7_9FLAO</name>
<feature type="signal peptide" evidence="1">
    <location>
        <begin position="1"/>
        <end position="20"/>
    </location>
</feature>
<evidence type="ECO:0000313" key="2">
    <source>
        <dbReference type="EMBL" id="REC80173.1"/>
    </source>
</evidence>
<protein>
    <submittedName>
        <fullName evidence="2">Uncharacterized protein</fullName>
    </submittedName>
</protein>
<reference evidence="2 3" key="1">
    <citation type="journal article" date="2010" name="Syst. Appl. Microbiol.">
        <title>Four new species of Chryseobacterium from the rhizosphere of coastal sand dune plants, Chryseobacterium elymi sp. nov., Chryseobacterium hagamense sp. nov., Chryseobacterium lathyri sp. nov. and Chryseobacterium rhizosphaerae sp. nov.</title>
        <authorList>
            <person name="Cho S.H."/>
            <person name="Lee K.S."/>
            <person name="Shin D.S."/>
            <person name="Han J.H."/>
            <person name="Park K.S."/>
            <person name="Lee C.H."/>
            <person name="Park K.H."/>
            <person name="Kim S.B."/>
        </authorList>
    </citation>
    <scope>NUCLEOTIDE SEQUENCE [LARGE SCALE GENOMIC DNA]</scope>
    <source>
        <strain evidence="2 3">KCTC 22547</strain>
    </source>
</reference>
<comment type="caution">
    <text evidence="2">The sequence shown here is derived from an EMBL/GenBank/DDBJ whole genome shotgun (WGS) entry which is preliminary data.</text>
</comment>
<organism evidence="2 3">
    <name type="scientific">Chryseobacterium elymi</name>
    <dbReference type="NCBI Taxonomy" id="395936"/>
    <lineage>
        <taxon>Bacteria</taxon>
        <taxon>Pseudomonadati</taxon>
        <taxon>Bacteroidota</taxon>
        <taxon>Flavobacteriia</taxon>
        <taxon>Flavobacteriales</taxon>
        <taxon>Weeksellaceae</taxon>
        <taxon>Chryseobacterium group</taxon>
        <taxon>Chryseobacterium</taxon>
    </lineage>
</organism>
<gene>
    <name evidence="2" type="ORF">DRF60_00200</name>
</gene>
<dbReference type="PROSITE" id="PS51257">
    <property type="entry name" value="PROKAR_LIPOPROTEIN"/>
    <property type="match status" value="1"/>
</dbReference>
<evidence type="ECO:0000256" key="1">
    <source>
        <dbReference type="SAM" id="SignalP"/>
    </source>
</evidence>
<feature type="chain" id="PRO_5017557500" evidence="1">
    <location>
        <begin position="21"/>
        <end position="174"/>
    </location>
</feature>
<keyword evidence="3" id="KW-1185">Reference proteome</keyword>